<organism evidence="1 2">
    <name type="scientific">Variovorax paradoxus</name>
    <dbReference type="NCBI Taxonomy" id="34073"/>
    <lineage>
        <taxon>Bacteria</taxon>
        <taxon>Pseudomonadati</taxon>
        <taxon>Pseudomonadota</taxon>
        <taxon>Betaproteobacteria</taxon>
        <taxon>Burkholderiales</taxon>
        <taxon>Comamonadaceae</taxon>
        <taxon>Variovorax</taxon>
    </lineage>
</organism>
<name>A0A2W5Q874_VARPD</name>
<dbReference type="Proteomes" id="UP000249135">
    <property type="component" value="Unassembled WGS sequence"/>
</dbReference>
<proteinExistence type="predicted"/>
<protein>
    <submittedName>
        <fullName evidence="1">Uncharacterized protein</fullName>
    </submittedName>
</protein>
<reference evidence="1 2" key="1">
    <citation type="submission" date="2017-08" db="EMBL/GenBank/DDBJ databases">
        <title>Infants hospitalized years apart are colonized by the same room-sourced microbial strains.</title>
        <authorList>
            <person name="Brooks B."/>
            <person name="Olm M.R."/>
            <person name="Firek B.A."/>
            <person name="Baker R."/>
            <person name="Thomas B.C."/>
            <person name="Morowitz M.J."/>
            <person name="Banfield J.F."/>
        </authorList>
    </citation>
    <scope>NUCLEOTIDE SEQUENCE [LARGE SCALE GENOMIC DNA]</scope>
    <source>
        <strain evidence="1">S2_005_003_R2_41</strain>
    </source>
</reference>
<gene>
    <name evidence="1" type="ORF">DI563_14435</name>
</gene>
<evidence type="ECO:0000313" key="1">
    <source>
        <dbReference type="EMBL" id="PZQ73596.1"/>
    </source>
</evidence>
<sequence>MTSDDFASPVFDGPQMRHVIELLELMDFAPHEARRQLDRLARERVLTAAQRASIEHLFTRPLHEVDRLLRAACADDEARDTLREERVHEARGIYLVDARPARAARGASAAQAA</sequence>
<dbReference type="AlphaFoldDB" id="A0A2W5Q874"/>
<evidence type="ECO:0000313" key="2">
    <source>
        <dbReference type="Proteomes" id="UP000249135"/>
    </source>
</evidence>
<comment type="caution">
    <text evidence="1">The sequence shown here is derived from an EMBL/GenBank/DDBJ whole genome shotgun (WGS) entry which is preliminary data.</text>
</comment>
<accession>A0A2W5Q874</accession>
<dbReference type="EMBL" id="QFPP01000176">
    <property type="protein sequence ID" value="PZQ73596.1"/>
    <property type="molecule type" value="Genomic_DNA"/>
</dbReference>